<keyword evidence="1" id="KW-0812">Transmembrane</keyword>
<dbReference type="PANTHER" id="PTHR37314">
    <property type="entry name" value="SLR0142 PROTEIN"/>
    <property type="match status" value="1"/>
</dbReference>
<accession>A0ABT2A7W6</accession>
<reference evidence="2 3" key="1">
    <citation type="submission" date="2022-08" db="EMBL/GenBank/DDBJ databases">
        <title>Reclassification of Massilia species as members of the genera Telluria, Duganella, Pseudoduganella, Mokoshia gen. nov. and Zemynaea gen. nov. using orthogonal and non-orthogonal genome-based approaches.</title>
        <authorList>
            <person name="Bowman J.P."/>
        </authorList>
    </citation>
    <scope>NUCLEOTIDE SEQUENCE [LARGE SCALE GENOMIC DNA]</scope>
    <source>
        <strain evidence="2 3">LMG 28164</strain>
    </source>
</reference>
<evidence type="ECO:0000256" key="1">
    <source>
        <dbReference type="SAM" id="Phobius"/>
    </source>
</evidence>
<evidence type="ECO:0000313" key="3">
    <source>
        <dbReference type="Proteomes" id="UP001205560"/>
    </source>
</evidence>
<dbReference type="InterPro" id="IPR010699">
    <property type="entry name" value="DUF1275"/>
</dbReference>
<dbReference type="RefSeq" id="WP_258845987.1">
    <property type="nucleotide sequence ID" value="NZ_JANUGX010000014.1"/>
</dbReference>
<dbReference type="EMBL" id="JANUGX010000014">
    <property type="protein sequence ID" value="MCS0590218.1"/>
    <property type="molecule type" value="Genomic_DNA"/>
</dbReference>
<feature type="transmembrane region" description="Helical" evidence="1">
    <location>
        <begin position="21"/>
        <end position="41"/>
    </location>
</feature>
<gene>
    <name evidence="2" type="ORF">NX782_13545</name>
</gene>
<dbReference type="PANTHER" id="PTHR37314:SF4">
    <property type="entry name" value="UPF0700 TRANSMEMBRANE PROTEIN YOAK"/>
    <property type="match status" value="1"/>
</dbReference>
<dbReference type="Proteomes" id="UP001205560">
    <property type="component" value="Unassembled WGS sequence"/>
</dbReference>
<keyword evidence="3" id="KW-1185">Reference proteome</keyword>
<keyword evidence="1" id="KW-1133">Transmembrane helix</keyword>
<dbReference type="Pfam" id="PF06912">
    <property type="entry name" value="DUF1275"/>
    <property type="match status" value="1"/>
</dbReference>
<sequence>MPLHYARSLLGPARSPRANRHLGVALAFVAGAINAGGFLAVNQYTSHVTGAVSAAADHLALGAWDLALDAFGAVLSFLLGAACTALAVNYGRRRGLASEYALPLLLEAILLLAFGVLGARLAQVDTLFVPATVMLLCFLMGLQNALITKLSHAEIRTTHLTGIVTDIGIELGRMLYWNRDGAQPRVSANHARLALLASLLLSFFLGAVLGALGFKHAGYLATVPLACLLCGLAIVPAFDDLRRLGPRRF</sequence>
<organism evidence="2 3">
    <name type="scientific">Massilia norwichensis</name>
    <dbReference type="NCBI Taxonomy" id="1442366"/>
    <lineage>
        <taxon>Bacteria</taxon>
        <taxon>Pseudomonadati</taxon>
        <taxon>Pseudomonadota</taxon>
        <taxon>Betaproteobacteria</taxon>
        <taxon>Burkholderiales</taxon>
        <taxon>Oxalobacteraceae</taxon>
        <taxon>Telluria group</taxon>
        <taxon>Massilia</taxon>
    </lineage>
</organism>
<keyword evidence="1" id="KW-0472">Membrane</keyword>
<feature type="transmembrane region" description="Helical" evidence="1">
    <location>
        <begin position="193"/>
        <end position="212"/>
    </location>
</feature>
<name>A0ABT2A7W6_9BURK</name>
<feature type="transmembrane region" description="Helical" evidence="1">
    <location>
        <begin position="127"/>
        <end position="147"/>
    </location>
</feature>
<feature type="transmembrane region" description="Helical" evidence="1">
    <location>
        <begin position="61"/>
        <end position="88"/>
    </location>
</feature>
<comment type="caution">
    <text evidence="2">The sequence shown here is derived from an EMBL/GenBank/DDBJ whole genome shotgun (WGS) entry which is preliminary data.</text>
</comment>
<proteinExistence type="predicted"/>
<feature type="transmembrane region" description="Helical" evidence="1">
    <location>
        <begin position="100"/>
        <end position="121"/>
    </location>
</feature>
<protein>
    <submittedName>
        <fullName evidence="2">DUF1275 domain-containing protein</fullName>
    </submittedName>
</protein>
<feature type="transmembrane region" description="Helical" evidence="1">
    <location>
        <begin position="218"/>
        <end position="238"/>
    </location>
</feature>
<evidence type="ECO:0000313" key="2">
    <source>
        <dbReference type="EMBL" id="MCS0590218.1"/>
    </source>
</evidence>